<protein>
    <submittedName>
        <fullName evidence="1">Uncharacterized protein</fullName>
    </submittedName>
</protein>
<comment type="caution">
    <text evidence="1">The sequence shown here is derived from an EMBL/GenBank/DDBJ whole genome shotgun (WGS) entry which is preliminary data.</text>
</comment>
<name>A0A0F9BI94_9ZZZZ</name>
<sequence>MTIKQDYDKACKELIESKGNTVGMNSPDCNQWKASHGHCFGCQYEMGCSQFVGLVLASMDINPADKIGKVINTKTPEEVEQIPFDLPWNCHSLELAKRHLLKREVNHRYVD</sequence>
<evidence type="ECO:0000313" key="1">
    <source>
        <dbReference type="EMBL" id="KKK84101.1"/>
    </source>
</evidence>
<organism evidence="1">
    <name type="scientific">marine sediment metagenome</name>
    <dbReference type="NCBI Taxonomy" id="412755"/>
    <lineage>
        <taxon>unclassified sequences</taxon>
        <taxon>metagenomes</taxon>
        <taxon>ecological metagenomes</taxon>
    </lineage>
</organism>
<dbReference type="AlphaFoldDB" id="A0A0F9BI94"/>
<reference evidence="1" key="1">
    <citation type="journal article" date="2015" name="Nature">
        <title>Complex archaea that bridge the gap between prokaryotes and eukaryotes.</title>
        <authorList>
            <person name="Spang A."/>
            <person name="Saw J.H."/>
            <person name="Jorgensen S.L."/>
            <person name="Zaremba-Niedzwiedzka K."/>
            <person name="Martijn J."/>
            <person name="Lind A.E."/>
            <person name="van Eijk R."/>
            <person name="Schleper C."/>
            <person name="Guy L."/>
            <person name="Ettema T.J."/>
        </authorList>
    </citation>
    <scope>NUCLEOTIDE SEQUENCE</scope>
</reference>
<gene>
    <name evidence="1" type="ORF">LCGC14_2786730</name>
</gene>
<accession>A0A0F9BI94</accession>
<proteinExistence type="predicted"/>
<dbReference type="EMBL" id="LAZR01051924">
    <property type="protein sequence ID" value="KKK84101.1"/>
    <property type="molecule type" value="Genomic_DNA"/>
</dbReference>